<dbReference type="EMBL" id="CP001463">
    <property type="protein sequence ID" value="ACS90481.1"/>
    <property type="molecule type" value="Genomic_DNA"/>
</dbReference>
<dbReference type="KEGG" id="tsi:TSIB_1430"/>
<dbReference type="Proteomes" id="UP000009079">
    <property type="component" value="Chromosome"/>
</dbReference>
<dbReference type="HOGENOM" id="CLU_3228035_0_0_2"/>
<protein>
    <submittedName>
        <fullName evidence="1">Uncharacterized protein</fullName>
    </submittedName>
</protein>
<name>C6A4D6_THESM</name>
<evidence type="ECO:0000313" key="1">
    <source>
        <dbReference type="EMBL" id="ACS90481.1"/>
    </source>
</evidence>
<organism evidence="1 2">
    <name type="scientific">Thermococcus sibiricus (strain DSM 12597 / MM 739)</name>
    <dbReference type="NCBI Taxonomy" id="604354"/>
    <lineage>
        <taxon>Archaea</taxon>
        <taxon>Methanobacteriati</taxon>
        <taxon>Methanobacteriota</taxon>
        <taxon>Thermococci</taxon>
        <taxon>Thermococcales</taxon>
        <taxon>Thermococcaceae</taxon>
        <taxon>Thermococcus</taxon>
    </lineage>
</organism>
<dbReference type="STRING" id="604354.TSIB_1430"/>
<dbReference type="AlphaFoldDB" id="C6A4D6"/>
<sequence length="43" mass="5094">MHGETFNFIEVFLFREQVIVFTFKVAEKMFWRTGRDLNPGPSA</sequence>
<proteinExistence type="predicted"/>
<reference evidence="1 2" key="1">
    <citation type="journal article" date="2009" name="Appl. Environ. Microbiol.">
        <title>Metabolic versatility and indigenous origin of the archaeon Thermococcus sibiricus, isolated from a siberian oil reservoir, as revealed by genome analysis.</title>
        <authorList>
            <person name="Mardanov A.V."/>
            <person name="Ravin N.V."/>
            <person name="Svetlitchnyi V.A."/>
            <person name="Beletsky A.V."/>
            <person name="Miroshnichenko M.L."/>
            <person name="Bonch-Osmolovskaya E.A."/>
            <person name="Skryabin K.G."/>
        </authorList>
    </citation>
    <scope>NUCLEOTIDE SEQUENCE [LARGE SCALE GENOMIC DNA]</scope>
    <source>
        <strain evidence="2">DSM 12597 / MM 739</strain>
    </source>
</reference>
<accession>C6A4D6</accession>
<evidence type="ECO:0000313" key="2">
    <source>
        <dbReference type="Proteomes" id="UP000009079"/>
    </source>
</evidence>
<gene>
    <name evidence="1" type="ordered locus">TSIB_1430</name>
</gene>
<keyword evidence="2" id="KW-1185">Reference proteome</keyword>